<proteinExistence type="predicted"/>
<feature type="compositionally biased region" description="Basic residues" evidence="1">
    <location>
        <begin position="45"/>
        <end position="61"/>
    </location>
</feature>
<feature type="region of interest" description="Disordered" evidence="1">
    <location>
        <begin position="1"/>
        <end position="102"/>
    </location>
</feature>
<feature type="compositionally biased region" description="Basic and acidic residues" evidence="1">
    <location>
        <begin position="1"/>
        <end position="20"/>
    </location>
</feature>
<gene>
    <name evidence="2" type="ORF">NE237_004564</name>
</gene>
<sequence length="134" mass="16263">MKDRIKHWEPRKYSEMSCRESRRKMFRDTKKKPDRTAQTPDLKKPRTKKNHSRSRLKHLQKTRITADRSTNPSRTKKHSRSKRKTLSRKKNHSCNAEEKKNFSRKIDTKDRQYCRAKKTIEEKVKKEHSGRTQT</sequence>
<comment type="caution">
    <text evidence="2">The sequence shown here is derived from an EMBL/GenBank/DDBJ whole genome shotgun (WGS) entry which is preliminary data.</text>
</comment>
<dbReference type="Proteomes" id="UP001141806">
    <property type="component" value="Unassembled WGS sequence"/>
</dbReference>
<dbReference type="AlphaFoldDB" id="A0A9Q0KJ74"/>
<feature type="compositionally biased region" description="Basic residues" evidence="1">
    <location>
        <begin position="21"/>
        <end position="33"/>
    </location>
</feature>
<name>A0A9Q0KJ74_9MAGN</name>
<evidence type="ECO:0000313" key="2">
    <source>
        <dbReference type="EMBL" id="KAJ4971465.1"/>
    </source>
</evidence>
<feature type="compositionally biased region" description="Basic residues" evidence="1">
    <location>
        <begin position="74"/>
        <end position="92"/>
    </location>
</feature>
<protein>
    <submittedName>
        <fullName evidence="2">Uncharacterized protein</fullName>
    </submittedName>
</protein>
<reference evidence="2" key="1">
    <citation type="journal article" date="2023" name="Plant J.">
        <title>The genome of the king protea, Protea cynaroides.</title>
        <authorList>
            <person name="Chang J."/>
            <person name="Duong T.A."/>
            <person name="Schoeman C."/>
            <person name="Ma X."/>
            <person name="Roodt D."/>
            <person name="Barker N."/>
            <person name="Li Z."/>
            <person name="Van de Peer Y."/>
            <person name="Mizrachi E."/>
        </authorList>
    </citation>
    <scope>NUCLEOTIDE SEQUENCE</scope>
    <source>
        <tissue evidence="2">Young leaves</tissue>
    </source>
</reference>
<evidence type="ECO:0000313" key="3">
    <source>
        <dbReference type="Proteomes" id="UP001141806"/>
    </source>
</evidence>
<organism evidence="2 3">
    <name type="scientific">Protea cynaroides</name>
    <dbReference type="NCBI Taxonomy" id="273540"/>
    <lineage>
        <taxon>Eukaryota</taxon>
        <taxon>Viridiplantae</taxon>
        <taxon>Streptophyta</taxon>
        <taxon>Embryophyta</taxon>
        <taxon>Tracheophyta</taxon>
        <taxon>Spermatophyta</taxon>
        <taxon>Magnoliopsida</taxon>
        <taxon>Proteales</taxon>
        <taxon>Proteaceae</taxon>
        <taxon>Protea</taxon>
    </lineage>
</organism>
<dbReference type="EMBL" id="JAMYWD010000005">
    <property type="protein sequence ID" value="KAJ4971465.1"/>
    <property type="molecule type" value="Genomic_DNA"/>
</dbReference>
<keyword evidence="3" id="KW-1185">Reference proteome</keyword>
<evidence type="ECO:0000256" key="1">
    <source>
        <dbReference type="SAM" id="MobiDB-lite"/>
    </source>
</evidence>
<accession>A0A9Q0KJ74</accession>